<proteinExistence type="predicted"/>
<name>A0A0V0QRU3_PSEPJ</name>
<organism evidence="2 3">
    <name type="scientific">Pseudocohnilembus persalinus</name>
    <name type="common">Ciliate</name>
    <dbReference type="NCBI Taxonomy" id="266149"/>
    <lineage>
        <taxon>Eukaryota</taxon>
        <taxon>Sar</taxon>
        <taxon>Alveolata</taxon>
        <taxon>Ciliophora</taxon>
        <taxon>Intramacronucleata</taxon>
        <taxon>Oligohymenophorea</taxon>
        <taxon>Scuticociliatia</taxon>
        <taxon>Philasterida</taxon>
        <taxon>Pseudocohnilembidae</taxon>
        <taxon>Pseudocohnilembus</taxon>
    </lineage>
</organism>
<evidence type="ECO:0000313" key="2">
    <source>
        <dbReference type="EMBL" id="KRX04661.1"/>
    </source>
</evidence>
<dbReference type="Proteomes" id="UP000054937">
    <property type="component" value="Unassembled WGS sequence"/>
</dbReference>
<gene>
    <name evidence="2" type="ORF">PPERSA_04476</name>
</gene>
<accession>A0A0V0QRU3</accession>
<evidence type="ECO:0000313" key="3">
    <source>
        <dbReference type="Proteomes" id="UP000054937"/>
    </source>
</evidence>
<sequence length="312" mass="36659">MQQQQLQKSQSQSNQVQKQQVQANQNNFLNQQEKNNQKKIPGKNVPLFIGTRLKNCLRFDCPIKRQVQQMIEQTGQYKYEDFLKWLDDPLMKLKEIWHFQITWTIYAKESQQEKFFKQIFKKASVLFLENYAVNSIIWSGQSQHSLTVSNSNVKKPAVLKKIGKFMQAINNTDKLRGMFNEKKDETSQQNNNSTNILSTNQSQQQENQGINNNINKRKNQGELQLEKFSQKFNNKIIKQENVSSSQSNDVIEEIQLEKGIKKIKIENYENQELVNTQKVQYSNINNYNQTNNNINNNNKFQNVSNINNLENL</sequence>
<dbReference type="InParanoid" id="A0A0V0QRU3"/>
<reference evidence="2 3" key="1">
    <citation type="journal article" date="2015" name="Sci. Rep.">
        <title>Genome of the facultative scuticociliatosis pathogen Pseudocohnilembus persalinus provides insight into its virulence through horizontal gene transfer.</title>
        <authorList>
            <person name="Xiong J."/>
            <person name="Wang G."/>
            <person name="Cheng J."/>
            <person name="Tian M."/>
            <person name="Pan X."/>
            <person name="Warren A."/>
            <person name="Jiang C."/>
            <person name="Yuan D."/>
            <person name="Miao W."/>
        </authorList>
    </citation>
    <scope>NUCLEOTIDE SEQUENCE [LARGE SCALE GENOMIC DNA]</scope>
    <source>
        <strain evidence="2">36N120E</strain>
    </source>
</reference>
<feature type="compositionally biased region" description="Polar residues" evidence="1">
    <location>
        <begin position="187"/>
        <end position="199"/>
    </location>
</feature>
<keyword evidence="3" id="KW-1185">Reference proteome</keyword>
<feature type="region of interest" description="Disordered" evidence="1">
    <location>
        <begin position="182"/>
        <end position="207"/>
    </location>
</feature>
<comment type="caution">
    <text evidence="2">The sequence shown here is derived from an EMBL/GenBank/DDBJ whole genome shotgun (WGS) entry which is preliminary data.</text>
</comment>
<protein>
    <submittedName>
        <fullName evidence="2">Uncharacterized protein</fullName>
    </submittedName>
</protein>
<dbReference type="AlphaFoldDB" id="A0A0V0QRU3"/>
<evidence type="ECO:0000256" key="1">
    <source>
        <dbReference type="SAM" id="MobiDB-lite"/>
    </source>
</evidence>
<feature type="region of interest" description="Disordered" evidence="1">
    <location>
        <begin position="1"/>
        <end position="22"/>
    </location>
</feature>
<dbReference type="EMBL" id="LDAU01000114">
    <property type="protein sequence ID" value="KRX04661.1"/>
    <property type="molecule type" value="Genomic_DNA"/>
</dbReference>